<feature type="compositionally biased region" description="Pro residues" evidence="3">
    <location>
        <begin position="877"/>
        <end position="886"/>
    </location>
</feature>
<dbReference type="Pfam" id="PF00617">
    <property type="entry name" value="RasGEF"/>
    <property type="match status" value="1"/>
</dbReference>
<feature type="region of interest" description="Disordered" evidence="3">
    <location>
        <begin position="1352"/>
        <end position="1382"/>
    </location>
</feature>
<feature type="compositionally biased region" description="Basic and acidic residues" evidence="3">
    <location>
        <begin position="249"/>
        <end position="263"/>
    </location>
</feature>
<dbReference type="PANTHER" id="PTHR23113:SF363">
    <property type="entry name" value="PROTEIN SON OF SEVENLESS"/>
    <property type="match status" value="1"/>
</dbReference>
<dbReference type="SMART" id="SM00147">
    <property type="entry name" value="RasGEF"/>
    <property type="match status" value="1"/>
</dbReference>
<feature type="compositionally biased region" description="Polar residues" evidence="3">
    <location>
        <begin position="186"/>
        <end position="201"/>
    </location>
</feature>
<dbReference type="Pfam" id="PF00618">
    <property type="entry name" value="RasGEF_N"/>
    <property type="match status" value="1"/>
</dbReference>
<dbReference type="GO" id="GO:0005886">
    <property type="term" value="C:plasma membrane"/>
    <property type="evidence" value="ECO:0007669"/>
    <property type="project" value="TreeGrafter"/>
</dbReference>
<feature type="compositionally biased region" description="Basic residues" evidence="3">
    <location>
        <begin position="688"/>
        <end position="697"/>
    </location>
</feature>
<dbReference type="Gene3D" id="1.20.870.10">
    <property type="entry name" value="Son of sevenless (SoS) protein Chain: S domain 1"/>
    <property type="match status" value="1"/>
</dbReference>
<feature type="compositionally biased region" description="Basic and acidic residues" evidence="3">
    <location>
        <begin position="1355"/>
        <end position="1369"/>
    </location>
</feature>
<dbReference type="PROSITE" id="PS50212">
    <property type="entry name" value="RASGEF_NTER"/>
    <property type="match status" value="1"/>
</dbReference>
<organism evidence="6 7">
    <name type="scientific">Trichoderma longibrachiatum ATCC 18648</name>
    <dbReference type="NCBI Taxonomy" id="983965"/>
    <lineage>
        <taxon>Eukaryota</taxon>
        <taxon>Fungi</taxon>
        <taxon>Dikarya</taxon>
        <taxon>Ascomycota</taxon>
        <taxon>Pezizomycotina</taxon>
        <taxon>Sordariomycetes</taxon>
        <taxon>Hypocreomycetidae</taxon>
        <taxon>Hypocreales</taxon>
        <taxon>Hypocreaceae</taxon>
        <taxon>Trichoderma</taxon>
    </lineage>
</organism>
<evidence type="ECO:0000313" key="7">
    <source>
        <dbReference type="Proteomes" id="UP000240760"/>
    </source>
</evidence>
<reference evidence="6 7" key="1">
    <citation type="submission" date="2016-07" db="EMBL/GenBank/DDBJ databases">
        <title>Multiple horizontal gene transfer events from other fungi enriched the ability of initially mycotrophic Trichoderma (Ascomycota) to feed on dead plant biomass.</title>
        <authorList>
            <consortium name="DOE Joint Genome Institute"/>
            <person name="Aerts A."/>
            <person name="Atanasova L."/>
            <person name="Chenthamara K."/>
            <person name="Zhang J."/>
            <person name="Grujic M."/>
            <person name="Henrissat B."/>
            <person name="Kuo A."/>
            <person name="Salamov A."/>
            <person name="Lipzen A."/>
            <person name="Labutti K."/>
            <person name="Barry K."/>
            <person name="Miao Y."/>
            <person name="Rahimi M.J."/>
            <person name="Shen Q."/>
            <person name="Grigoriev I.V."/>
            <person name="Kubicek C.P."/>
            <person name="Druzhinina I.S."/>
        </authorList>
    </citation>
    <scope>NUCLEOTIDE SEQUENCE [LARGE SCALE GENOMIC DNA]</scope>
    <source>
        <strain evidence="6 7">ATCC 18648</strain>
    </source>
</reference>
<feature type="compositionally biased region" description="Basic and acidic residues" evidence="3">
    <location>
        <begin position="901"/>
        <end position="910"/>
    </location>
</feature>
<dbReference type="EMBL" id="KZ679133">
    <property type="protein sequence ID" value="PTB75844.1"/>
    <property type="molecule type" value="Genomic_DNA"/>
</dbReference>
<feature type="region of interest" description="Disordered" evidence="3">
    <location>
        <begin position="865"/>
        <end position="919"/>
    </location>
</feature>
<evidence type="ECO:0000256" key="1">
    <source>
        <dbReference type="ARBA" id="ARBA00022658"/>
    </source>
</evidence>
<feature type="region of interest" description="Disordered" evidence="3">
    <location>
        <begin position="144"/>
        <end position="163"/>
    </location>
</feature>
<dbReference type="SUPFAM" id="SSF48366">
    <property type="entry name" value="Ras GEF"/>
    <property type="match status" value="1"/>
</dbReference>
<evidence type="ECO:0000259" key="5">
    <source>
        <dbReference type="PROSITE" id="PS50212"/>
    </source>
</evidence>
<feature type="domain" description="N-terminal Ras-GEF" evidence="5">
    <location>
        <begin position="396"/>
        <end position="523"/>
    </location>
</feature>
<feature type="region of interest" description="Disordered" evidence="3">
    <location>
        <begin position="246"/>
        <end position="266"/>
    </location>
</feature>
<protein>
    <submittedName>
        <fullName evidence="6">Guanine nucleotide exchange factor-like protein</fullName>
    </submittedName>
</protein>
<dbReference type="InterPro" id="IPR000651">
    <property type="entry name" value="Ras-like_Gua-exchang_fac_N"/>
</dbReference>
<keyword evidence="1 2" id="KW-0344">Guanine-nucleotide releasing factor</keyword>
<dbReference type="InterPro" id="IPR023578">
    <property type="entry name" value="Ras_GEF_dom_sf"/>
</dbReference>
<sequence length="1825" mass="200476">MDAAEPPLAAARSTVALRPKLSTKRRKALQLKAIQTSNLGAGANYDNPTRKVSGGSVSDAKDTTPPKLSTKVKRKPSTTTGRPIVPVTEQRSINRTLSIGRRDVEKDRWDVAPDGASAGREGRQFSVVNVGNNGKLFLRPSVRRGNKRYPQPNFTFPITPPGTAGLEGAYPENRDEPEALKPPTNLHDNQFTPTPRTSTIPVNYISDPSALPSSSQHRRAVSDSTVRDFNSPTATDTEGYRIVITKPTNGDHHRPKTTDHLDGPDADGVPLLNINIPSWKLGTPRFSTRGTPIFRGSSYAPTEEMRSNSRASLHHSSERNPGGPLRGLGSRRPNHLVIPQLRFPRTSLASSQASSARPRRAVPSAYATHLVIEPEMFDDLTFKPACDDRLIVRYSPSGSVTAATPSRLVAEITSPSFLDYELISDFFLTFRAFLEPEVLLRMLMARLRWALERTDEIGMIVRVRTFVAMRHWILNYFVDDFVLDYDLRVLFCILLNDFVDELSQDAKERRVQLKILTELKKCWRRVCAHYWDSPDFDDALAAQAPVAPGGIAGHRDPSLDPTFWDREGIDPPQWHAVSAMPNGVSDEANPSSDVLPTSTNIGHFTLSEDRPGTPEHQMIANTTMLGNGPASPLSIASMDIVSCSFPSKNVRSLNPNSSQPLAAHPVYSTSPVLPHGAIATTPKALAGKRVRPAHSHSRNNSATDSLRGTSFDHSPSQDVDLHMILQSAGNLVRGNILPPGQPFVDIEADTPTGDHRQTTVFQPVSRHGTKDRIFGVAMTGSGMKKFLGGVRRALNTRGQWSSGSHTSLPAVASLASHTFSIDQLPGTAFTARGCTTQSTTRPLVRIDVLGAEVAEDFQRAIREEEEAAEAERLGLPKPSPKPPRTAPRPMEYSAAHMDSTTAEHEPEQQRSRPLSDMGITAGSQSIVIVDDTAALDRSNMRDRLPTTAFDPASVGGLSAGSFLTPGGDPTPPTTPPAQLMAGTPRKSSSLFHQLAAPPLAPQDEPLPTFVSNLGADQYNVGSSDDAGRSSFLTLRRGSQRHPVPNRGTLRIDQRHQSTYTRQSIYSFGRPASFNSRLERHSTARSFDATTTSSMLDEEYGTPAVEPLRMLRRRPGGYLRDAAKVGSLSNQHTLRKSRSVASFTTYTESIRSSHLLGAQAEQDDDDRSYAGVVEDQLPRDRHKVFSVGQLTGKPAKRHLSLISTHSSKPIMRPSFEIEARKLAQIPDEDDGGIESALLKLEGRYRPKTKSLDLFRQTAMIDADEFGISHDAAYSRSKGTQSQGSEKGSVVDDNRNQQSRDLSQNRGKQPVSSAYSRDTMVVRTEITNVETRSFLTADSDESYCSIPLLERGLSNDSLDRRGTSEWTDRSVLRGSSDEDDAAASDAALEGRDVSHQVSDSQLSYAFVEKTESIENITAGQATPPAVDAQSFLEDASVGGSDLSSELTPSENEGVYKPSGRGAAFSISSQPHPFGDPLDAVRSNSSSARMTLAQALAMSPVMRSQLTMSPVMTNLERTLDPDQIWSQKPPPLSREIFHGTSPKADYEPPRTTEAPVQAAPEEETPKTLKYSVHLPFILAFPSDILAQQFTLIEKDALNDIDWRELIEMNWRNATSNDSRSWVDFLRNTNAHGVEVVVARFNIVVKWAISEIVLTQHVEERARCITKLIHIAAHCRRYRNFATLAQLTIALSSAEVSRLHKTWDLVPARDLNTLGELEALVTPTRNFYNLRAEMEVGSDGGCIPFVGIYTHDLLFNAQRASEIASSPNTPPLINFERCRIAASVIKTLLRLLEASTRYTFQPVEGITERCLWMGALSDDEIRRHSEALE</sequence>
<feature type="compositionally biased region" description="Polar residues" evidence="3">
    <location>
        <begin position="1275"/>
        <end position="1284"/>
    </location>
</feature>
<feature type="region of interest" description="Disordered" evidence="3">
    <location>
        <begin position="688"/>
        <end position="714"/>
    </location>
</feature>
<evidence type="ECO:0000259" key="4">
    <source>
        <dbReference type="PROSITE" id="PS50009"/>
    </source>
</evidence>
<evidence type="ECO:0000313" key="6">
    <source>
        <dbReference type="EMBL" id="PTB75844.1"/>
    </source>
</evidence>
<feature type="region of interest" description="Disordered" evidence="3">
    <location>
        <begin position="1519"/>
        <end position="1560"/>
    </location>
</feature>
<feature type="region of interest" description="Disordered" evidence="3">
    <location>
        <begin position="33"/>
        <end position="83"/>
    </location>
</feature>
<dbReference type="Proteomes" id="UP000240760">
    <property type="component" value="Unassembled WGS sequence"/>
</dbReference>
<accession>A0A2T4C2T9</accession>
<feature type="domain" description="Ras-GEF" evidence="4">
    <location>
        <begin position="1578"/>
        <end position="1822"/>
    </location>
</feature>
<evidence type="ECO:0000256" key="2">
    <source>
        <dbReference type="PROSITE-ProRule" id="PRU00168"/>
    </source>
</evidence>
<dbReference type="GO" id="GO:0007265">
    <property type="term" value="P:Ras protein signal transduction"/>
    <property type="evidence" value="ECO:0007669"/>
    <property type="project" value="TreeGrafter"/>
</dbReference>
<dbReference type="CDD" id="cd06224">
    <property type="entry name" value="REM"/>
    <property type="match status" value="1"/>
</dbReference>
<dbReference type="InterPro" id="IPR008937">
    <property type="entry name" value="Ras-like_GEF"/>
</dbReference>
<feature type="compositionally biased region" description="Polar residues" evidence="3">
    <location>
        <begin position="222"/>
        <end position="234"/>
    </location>
</feature>
<feature type="region of interest" description="Disordered" evidence="3">
    <location>
        <begin position="292"/>
        <end position="332"/>
    </location>
</feature>
<dbReference type="InterPro" id="IPR001895">
    <property type="entry name" value="RASGEF_cat_dom"/>
</dbReference>
<feature type="compositionally biased region" description="Polar residues" evidence="3">
    <location>
        <begin position="698"/>
        <end position="714"/>
    </location>
</feature>
<proteinExistence type="predicted"/>
<gene>
    <name evidence="6" type="ORF">M440DRAFT_1335002</name>
</gene>
<dbReference type="Gene3D" id="1.10.840.10">
    <property type="entry name" value="Ras guanine-nucleotide exchange factors catalytic domain"/>
    <property type="match status" value="1"/>
</dbReference>
<feature type="region of interest" description="Disordered" evidence="3">
    <location>
        <begin position="169"/>
        <end position="234"/>
    </location>
</feature>
<dbReference type="GO" id="GO:0005085">
    <property type="term" value="F:guanyl-nucleotide exchange factor activity"/>
    <property type="evidence" value="ECO:0007669"/>
    <property type="project" value="UniProtKB-KW"/>
</dbReference>
<dbReference type="InterPro" id="IPR036964">
    <property type="entry name" value="RASGEF_cat_dom_sf"/>
</dbReference>
<feature type="compositionally biased region" description="Low complexity" evidence="3">
    <location>
        <begin position="319"/>
        <end position="331"/>
    </location>
</feature>
<keyword evidence="7" id="KW-1185">Reference proteome</keyword>
<feature type="compositionally biased region" description="Polar residues" evidence="3">
    <location>
        <begin position="1294"/>
        <end position="1314"/>
    </location>
</feature>
<evidence type="ECO:0000256" key="3">
    <source>
        <dbReference type="SAM" id="MobiDB-lite"/>
    </source>
</evidence>
<dbReference type="OrthoDB" id="10254377at2759"/>
<name>A0A2T4C2T9_TRILO</name>
<dbReference type="STRING" id="983965.A0A2T4C2T9"/>
<dbReference type="PROSITE" id="PS50009">
    <property type="entry name" value="RASGEF_CAT"/>
    <property type="match status" value="1"/>
</dbReference>
<feature type="region of interest" description="Disordered" evidence="3">
    <location>
        <begin position="1272"/>
        <end position="1314"/>
    </location>
</feature>
<feature type="region of interest" description="Disordered" evidence="3">
    <location>
        <begin position="946"/>
        <end position="988"/>
    </location>
</feature>
<dbReference type="SMART" id="SM00229">
    <property type="entry name" value="RasGEFN"/>
    <property type="match status" value="1"/>
</dbReference>
<dbReference type="PANTHER" id="PTHR23113">
    <property type="entry name" value="GUANINE NUCLEOTIDE EXCHANGE FACTOR"/>
    <property type="match status" value="1"/>
</dbReference>